<feature type="transmembrane region" description="Helical" evidence="1">
    <location>
        <begin position="6"/>
        <end position="22"/>
    </location>
</feature>
<dbReference type="AlphaFoldDB" id="A0A4Y7PNN6"/>
<keyword evidence="1" id="KW-0472">Membrane</keyword>
<keyword evidence="1" id="KW-0812">Transmembrane</keyword>
<proteinExistence type="predicted"/>
<name>A0A4Y7PNN6_9AGAM</name>
<feature type="transmembrane region" description="Helical" evidence="1">
    <location>
        <begin position="115"/>
        <end position="143"/>
    </location>
</feature>
<dbReference type="VEuPathDB" id="FungiDB:BD410DRAFT_649404"/>
<feature type="transmembrane region" description="Helical" evidence="1">
    <location>
        <begin position="70"/>
        <end position="94"/>
    </location>
</feature>
<evidence type="ECO:0000313" key="3">
    <source>
        <dbReference type="Proteomes" id="UP000294933"/>
    </source>
</evidence>
<gene>
    <name evidence="2" type="ORF">BD410DRAFT_649404</name>
</gene>
<keyword evidence="1" id="KW-1133">Transmembrane helix</keyword>
<feature type="transmembrane region" description="Helical" evidence="1">
    <location>
        <begin position="149"/>
        <end position="173"/>
    </location>
</feature>
<protein>
    <submittedName>
        <fullName evidence="2">Uncharacterized protein</fullName>
    </submittedName>
</protein>
<organism evidence="2 3">
    <name type="scientific">Rickenella mellea</name>
    <dbReference type="NCBI Taxonomy" id="50990"/>
    <lineage>
        <taxon>Eukaryota</taxon>
        <taxon>Fungi</taxon>
        <taxon>Dikarya</taxon>
        <taxon>Basidiomycota</taxon>
        <taxon>Agaricomycotina</taxon>
        <taxon>Agaricomycetes</taxon>
        <taxon>Hymenochaetales</taxon>
        <taxon>Rickenellaceae</taxon>
        <taxon>Rickenella</taxon>
    </lineage>
</organism>
<dbReference type="EMBL" id="ML170252">
    <property type="protein sequence ID" value="TDL16080.1"/>
    <property type="molecule type" value="Genomic_DNA"/>
</dbReference>
<evidence type="ECO:0000256" key="1">
    <source>
        <dbReference type="SAM" id="Phobius"/>
    </source>
</evidence>
<dbReference type="Proteomes" id="UP000294933">
    <property type="component" value="Unassembled WGS sequence"/>
</dbReference>
<reference evidence="2 3" key="1">
    <citation type="submission" date="2018-06" db="EMBL/GenBank/DDBJ databases">
        <title>A transcriptomic atlas of mushroom development highlights an independent origin of complex multicellularity.</title>
        <authorList>
            <consortium name="DOE Joint Genome Institute"/>
            <person name="Krizsan K."/>
            <person name="Almasi E."/>
            <person name="Merenyi Z."/>
            <person name="Sahu N."/>
            <person name="Viragh M."/>
            <person name="Koszo T."/>
            <person name="Mondo S."/>
            <person name="Kiss B."/>
            <person name="Balint B."/>
            <person name="Kues U."/>
            <person name="Barry K."/>
            <person name="Hegedus J.C."/>
            <person name="Henrissat B."/>
            <person name="Johnson J."/>
            <person name="Lipzen A."/>
            <person name="Ohm R."/>
            <person name="Nagy I."/>
            <person name="Pangilinan J."/>
            <person name="Yan J."/>
            <person name="Xiong Y."/>
            <person name="Grigoriev I.V."/>
            <person name="Hibbett D.S."/>
            <person name="Nagy L.G."/>
        </authorList>
    </citation>
    <scope>NUCLEOTIDE SEQUENCE [LARGE SCALE GENOMIC DNA]</scope>
    <source>
        <strain evidence="2 3">SZMC22713</strain>
    </source>
</reference>
<feature type="transmembrane region" description="Helical" evidence="1">
    <location>
        <begin position="29"/>
        <end position="50"/>
    </location>
</feature>
<keyword evidence="3" id="KW-1185">Reference proteome</keyword>
<sequence>MNVWITMTQIGLYSMLILRTFAIYQKNQFILVILGLTAVANVASGLYDSVLGKSEVDSDVLGSTCGEIEVSTILTVLLAEIISSLVFDILLFTLTTAKTIRHTIEMRKVGLGNGLGYFILRDGAMYFLAKLLIGVVGTTIFFVPASGAIGNWLTVLGAISNPLTIILITRLVLNLKQVSHSRNGNSPTHGTIGTIEEPVFATNSFLGNLGAPLRMDPEVDEIEEIGVGDGAESAGL</sequence>
<evidence type="ECO:0000313" key="2">
    <source>
        <dbReference type="EMBL" id="TDL16080.1"/>
    </source>
</evidence>
<accession>A0A4Y7PNN6</accession>
<dbReference type="OrthoDB" id="3060195at2759"/>